<proteinExistence type="predicted"/>
<dbReference type="SUPFAM" id="SSF52833">
    <property type="entry name" value="Thioredoxin-like"/>
    <property type="match status" value="1"/>
</dbReference>
<name>A0A1R3WRK0_9BACT</name>
<dbReference type="OrthoDB" id="645813at2"/>
<evidence type="ECO:0000256" key="1">
    <source>
        <dbReference type="SAM" id="SignalP"/>
    </source>
</evidence>
<feature type="signal peptide" evidence="1">
    <location>
        <begin position="1"/>
        <end position="20"/>
    </location>
</feature>
<evidence type="ECO:0000313" key="2">
    <source>
        <dbReference type="EMBL" id="SIT80567.1"/>
    </source>
</evidence>
<organism evidence="2 3">
    <name type="scientific">Pontibacter indicus</name>
    <dbReference type="NCBI Taxonomy" id="1317125"/>
    <lineage>
        <taxon>Bacteria</taxon>
        <taxon>Pseudomonadati</taxon>
        <taxon>Bacteroidota</taxon>
        <taxon>Cytophagia</taxon>
        <taxon>Cytophagales</taxon>
        <taxon>Hymenobacteraceae</taxon>
        <taxon>Pontibacter</taxon>
    </lineage>
</organism>
<evidence type="ECO:0000313" key="3">
    <source>
        <dbReference type="Proteomes" id="UP000187181"/>
    </source>
</evidence>
<gene>
    <name evidence="2" type="ORF">SAMN05444128_0877</name>
</gene>
<accession>A0A1R3WRK0</accession>
<sequence length="462" mass="52479">MKKNIIAFIFTILICHSAFSQQINFEQDSLEAVLVKAKQLGKPVFILVSGPAISKDVPKQMREQMTGSGMDHPDVTAAYNSQFINFKAPYRSTAGLRLSTRYNIRAFPTFLYLSPEGILIHRNHGNYSTPKRYIDDVKAFQDKLNSTHNLAYFSKEFEKGRRDADFLRQYLQLHKEMGVEPAPELLDAYTGSLSEAGIASFSEVIFIHEFGPLVGSQAFQYARQDQRLVDSLYRTLPYAKRVEINNKIIVNTMRTAIETKDKGMAERGAGFARSTWNNDRPRGQRVYLSNMLSFFRGTKDTANYIPSALGYYNRYFMAIPQDSAAKIVANEKRMQQAQTAAGPAMTENMKQAGQQTETIVMTRFEPAPSSYTMELNNAAYHIYQTGTTSKLTLRTAADWSKRTVELDPTVAYFHTYAVLLYKLENFKGAEENIKSAIKLAKQHNASTDWLQETLRKIKSRDL</sequence>
<evidence type="ECO:0008006" key="4">
    <source>
        <dbReference type="Google" id="ProtNLM"/>
    </source>
</evidence>
<dbReference type="EMBL" id="FTPP01000001">
    <property type="protein sequence ID" value="SIT80567.1"/>
    <property type="molecule type" value="Genomic_DNA"/>
</dbReference>
<reference evidence="3" key="1">
    <citation type="submission" date="2017-01" db="EMBL/GenBank/DDBJ databases">
        <authorList>
            <person name="Varghese N."/>
            <person name="Submissions S."/>
        </authorList>
    </citation>
    <scope>NUCLEOTIDE SEQUENCE [LARGE SCALE GENOMIC DNA]</scope>
    <source>
        <strain evidence="3">LP100</strain>
    </source>
</reference>
<dbReference type="InterPro" id="IPR036249">
    <property type="entry name" value="Thioredoxin-like_sf"/>
</dbReference>
<dbReference type="RefSeq" id="WP_076666247.1">
    <property type="nucleotide sequence ID" value="NZ_FTPP01000001.1"/>
</dbReference>
<keyword evidence="1" id="KW-0732">Signal</keyword>
<dbReference type="Gene3D" id="3.40.30.10">
    <property type="entry name" value="Glutaredoxin"/>
    <property type="match status" value="1"/>
</dbReference>
<dbReference type="AlphaFoldDB" id="A0A1R3WRK0"/>
<feature type="chain" id="PRO_5010247253" description="Thioredoxin-like" evidence="1">
    <location>
        <begin position="21"/>
        <end position="462"/>
    </location>
</feature>
<dbReference type="STRING" id="1317125.SAMN05444128_0877"/>
<keyword evidence="3" id="KW-1185">Reference proteome</keyword>
<protein>
    <recommendedName>
        <fullName evidence="4">Thioredoxin-like</fullName>
    </recommendedName>
</protein>
<dbReference type="Proteomes" id="UP000187181">
    <property type="component" value="Unassembled WGS sequence"/>
</dbReference>